<dbReference type="SUPFAM" id="SSF75217">
    <property type="entry name" value="alpha/beta knot"/>
    <property type="match status" value="1"/>
</dbReference>
<evidence type="ECO:0000259" key="3">
    <source>
        <dbReference type="Pfam" id="PF00588"/>
    </source>
</evidence>
<dbReference type="InterPro" id="IPR001537">
    <property type="entry name" value="SpoU_MeTrfase"/>
</dbReference>
<proteinExistence type="predicted"/>
<keyword evidence="1 4" id="KW-0489">Methyltransferase</keyword>
<keyword evidence="5" id="KW-1185">Reference proteome</keyword>
<dbReference type="HOGENOM" id="CLU_021322_3_3_11"/>
<feature type="domain" description="tRNA/rRNA methyltransferase SpoU type" evidence="3">
    <location>
        <begin position="134"/>
        <end position="280"/>
    </location>
</feature>
<protein>
    <submittedName>
        <fullName evidence="4">rRNA methylase</fullName>
    </submittedName>
</protein>
<dbReference type="KEGG" id="shi:Shel_05470"/>
<dbReference type="AlphaFoldDB" id="C7N3L5"/>
<dbReference type="PANTHER" id="PTHR43191:SF12">
    <property type="entry name" value="RRNA METHYLASE"/>
    <property type="match status" value="1"/>
</dbReference>
<dbReference type="eggNOG" id="COG0566">
    <property type="taxonomic scope" value="Bacteria"/>
</dbReference>
<dbReference type="Pfam" id="PF00588">
    <property type="entry name" value="SpoU_methylase"/>
    <property type="match status" value="1"/>
</dbReference>
<dbReference type="Gene3D" id="3.30.1330.30">
    <property type="match status" value="1"/>
</dbReference>
<dbReference type="InterPro" id="IPR029028">
    <property type="entry name" value="Alpha/beta_knot_MTases"/>
</dbReference>
<dbReference type="InterPro" id="IPR029064">
    <property type="entry name" value="Ribosomal_eL30-like_sf"/>
</dbReference>
<dbReference type="STRING" id="471855.Shel_05470"/>
<dbReference type="InterPro" id="IPR051259">
    <property type="entry name" value="rRNA_Methyltransferase"/>
</dbReference>
<evidence type="ECO:0000256" key="2">
    <source>
        <dbReference type="ARBA" id="ARBA00022679"/>
    </source>
</evidence>
<dbReference type="GO" id="GO:0006396">
    <property type="term" value="P:RNA processing"/>
    <property type="evidence" value="ECO:0007669"/>
    <property type="project" value="InterPro"/>
</dbReference>
<evidence type="ECO:0000313" key="5">
    <source>
        <dbReference type="Proteomes" id="UP000002026"/>
    </source>
</evidence>
<gene>
    <name evidence="4" type="ordered locus">Shel_05470</name>
</gene>
<dbReference type="Proteomes" id="UP000002026">
    <property type="component" value="Chromosome"/>
</dbReference>
<evidence type="ECO:0000256" key="1">
    <source>
        <dbReference type="ARBA" id="ARBA00022603"/>
    </source>
</evidence>
<organism evidence="4 5">
    <name type="scientific">Slackia heliotrinireducens (strain ATCC 29202 / DSM 20476 / NCTC 11029 / RHS 1)</name>
    <name type="common">Peptococcus heliotrinreducens</name>
    <dbReference type="NCBI Taxonomy" id="471855"/>
    <lineage>
        <taxon>Bacteria</taxon>
        <taxon>Bacillati</taxon>
        <taxon>Actinomycetota</taxon>
        <taxon>Coriobacteriia</taxon>
        <taxon>Eggerthellales</taxon>
        <taxon>Eggerthellaceae</taxon>
        <taxon>Slackia</taxon>
    </lineage>
</organism>
<keyword evidence="2" id="KW-0808">Transferase</keyword>
<dbReference type="Gene3D" id="3.40.1280.10">
    <property type="match status" value="1"/>
</dbReference>
<dbReference type="RefSeq" id="WP_012797711.1">
    <property type="nucleotide sequence ID" value="NC_013165.1"/>
</dbReference>
<dbReference type="PANTHER" id="PTHR43191">
    <property type="entry name" value="RRNA METHYLTRANSFERASE 3"/>
    <property type="match status" value="1"/>
</dbReference>
<dbReference type="GO" id="GO:0003723">
    <property type="term" value="F:RNA binding"/>
    <property type="evidence" value="ECO:0007669"/>
    <property type="project" value="InterPro"/>
</dbReference>
<dbReference type="EMBL" id="CP001684">
    <property type="protein sequence ID" value="ACV21606.1"/>
    <property type="molecule type" value="Genomic_DNA"/>
</dbReference>
<evidence type="ECO:0000313" key="4">
    <source>
        <dbReference type="EMBL" id="ACV21606.1"/>
    </source>
</evidence>
<dbReference type="GO" id="GO:0008173">
    <property type="term" value="F:RNA methyltransferase activity"/>
    <property type="evidence" value="ECO:0007669"/>
    <property type="project" value="InterPro"/>
</dbReference>
<dbReference type="InterPro" id="IPR029026">
    <property type="entry name" value="tRNA_m1G_MTases_N"/>
</dbReference>
<accession>C7N3L5</accession>
<dbReference type="SUPFAM" id="SSF55315">
    <property type="entry name" value="L30e-like"/>
    <property type="match status" value="1"/>
</dbReference>
<sequence>MSFVEVETLDDPRLDAYARLTEAQLRNKLEPEKGIFIAESLKVIDRALAGGMVPLSVLMTPEWMDAAADMLERIQQAGEGGADVPIYVGPADELQKLTGFKLTRGILCAMRRPKMPSAEDLLATCRNGGPARRVAVLEGIVDHTNVGAIFRSAAALNVDAVLVTPTCCDPLYRRAVRVSMGTVFQVPWTRLGEDVHDWPGQGLERLHALGFKTAAMALSDDSVSLGDPTLAAEEKLALVFGTEGDGLSPRTIATCDYTVRIPMSHGVDSLNVAAASAVAFWELCAR</sequence>
<name>C7N3L5_SLAHD</name>
<dbReference type="CDD" id="cd18095">
    <property type="entry name" value="SpoU-like_rRNA-MTase"/>
    <property type="match status" value="1"/>
</dbReference>
<reference evidence="4 5" key="1">
    <citation type="journal article" date="2009" name="Stand. Genomic Sci.">
        <title>Complete genome sequence of Slackia heliotrinireducens type strain (RHS 1).</title>
        <authorList>
            <person name="Pukall R."/>
            <person name="Lapidus A."/>
            <person name="Nolan M."/>
            <person name="Copeland A."/>
            <person name="Glavina Del Rio T."/>
            <person name="Lucas S."/>
            <person name="Chen F."/>
            <person name="Tice H."/>
            <person name="Cheng J.F."/>
            <person name="Chertkov O."/>
            <person name="Bruce D."/>
            <person name="Goodwin L."/>
            <person name="Kuske C."/>
            <person name="Brettin T."/>
            <person name="Detter J.C."/>
            <person name="Han C."/>
            <person name="Pitluck S."/>
            <person name="Pati A."/>
            <person name="Mavrommatis K."/>
            <person name="Ivanova N."/>
            <person name="Ovchinnikova G."/>
            <person name="Chen A."/>
            <person name="Palaniappan K."/>
            <person name="Schneider S."/>
            <person name="Rohde M."/>
            <person name="Chain P."/>
            <person name="D'haeseleer P."/>
            <person name="Goker M."/>
            <person name="Bristow J."/>
            <person name="Eisen J.A."/>
            <person name="Markowitz V."/>
            <person name="Kyrpides N.C."/>
            <person name="Klenk H.P."/>
            <person name="Hugenholtz P."/>
        </authorList>
    </citation>
    <scope>NUCLEOTIDE SEQUENCE [LARGE SCALE GENOMIC DNA]</scope>
    <source>
        <strain evidence="5">ATCC 29202 / DSM 20476 / NCTC 11029 / RHS 1</strain>
    </source>
</reference>
<dbReference type="GO" id="GO:0032259">
    <property type="term" value="P:methylation"/>
    <property type="evidence" value="ECO:0007669"/>
    <property type="project" value="UniProtKB-KW"/>
</dbReference>